<evidence type="ECO:0000313" key="4">
    <source>
        <dbReference type="EMBL" id="MBO8482831.1"/>
    </source>
</evidence>
<dbReference type="EMBL" id="JADILV010000012">
    <property type="protein sequence ID" value="MBO8482831.1"/>
    <property type="molecule type" value="Genomic_DNA"/>
</dbReference>
<sequence>MLKKFMAAALLFFCVHTANAQFVKVSVGIRGEGVATLTGTEVMPKTGVQLGGGGGIFTGLKFGKVLGLQVEGLYTYHTAGYNFSSDGSSSTVPISTTHTYIDIPICLQLWLGKGFAFEGGYQQSIALSGTINIDGDTAPDNGILDYGSVVTGMIINMGKAAFLNFRFTKALGYSYVMTTEPSKNMTVQVGLGFRLFNSRQKVFKK</sequence>
<name>A0A940IHL4_9BACT</name>
<reference evidence="4" key="2">
    <citation type="journal article" date="2021" name="PeerJ">
        <title>Extensive microbial diversity within the chicken gut microbiome revealed by metagenomics and culture.</title>
        <authorList>
            <person name="Gilroy R."/>
            <person name="Ravi A."/>
            <person name="Getino M."/>
            <person name="Pursley I."/>
            <person name="Horton D.L."/>
            <person name="Alikhan N.F."/>
            <person name="Baker D."/>
            <person name="Gharbi K."/>
            <person name="Hall N."/>
            <person name="Watson M."/>
            <person name="Adriaenssens E.M."/>
            <person name="Foster-Nyarko E."/>
            <person name="Jarju S."/>
            <person name="Secka A."/>
            <person name="Antonio M."/>
            <person name="Oren A."/>
            <person name="Chaudhuri R.R."/>
            <person name="La Ragione R."/>
            <person name="Hildebrand F."/>
            <person name="Pallen M.J."/>
        </authorList>
    </citation>
    <scope>NUCLEOTIDE SEQUENCE</scope>
    <source>
        <strain evidence="4">G3-8215</strain>
    </source>
</reference>
<dbReference type="Proteomes" id="UP000725002">
    <property type="component" value="Unassembled WGS sequence"/>
</dbReference>
<protein>
    <submittedName>
        <fullName evidence="4">Outer membrane beta-barrel protein</fullName>
    </submittedName>
</protein>
<proteinExistence type="predicted"/>
<accession>A0A940IHL4</accession>
<feature type="domain" description="Outer membrane protein beta-barrel" evidence="3">
    <location>
        <begin position="6"/>
        <end position="194"/>
    </location>
</feature>
<evidence type="ECO:0000256" key="1">
    <source>
        <dbReference type="ARBA" id="ARBA00022729"/>
    </source>
</evidence>
<organism evidence="4 5">
    <name type="scientific">Candidatus Cryptobacteroides avicola</name>
    <dbReference type="NCBI Taxonomy" id="2840757"/>
    <lineage>
        <taxon>Bacteria</taxon>
        <taxon>Pseudomonadati</taxon>
        <taxon>Bacteroidota</taxon>
        <taxon>Bacteroidia</taxon>
        <taxon>Bacteroidales</taxon>
        <taxon>Candidatus Cryptobacteroides</taxon>
    </lineage>
</organism>
<evidence type="ECO:0000313" key="5">
    <source>
        <dbReference type="Proteomes" id="UP000725002"/>
    </source>
</evidence>
<evidence type="ECO:0000256" key="2">
    <source>
        <dbReference type="SAM" id="SignalP"/>
    </source>
</evidence>
<evidence type="ECO:0000259" key="3">
    <source>
        <dbReference type="Pfam" id="PF13505"/>
    </source>
</evidence>
<keyword evidence="1 2" id="KW-0732">Signal</keyword>
<gene>
    <name evidence="4" type="ORF">IAB75_01750</name>
</gene>
<feature type="chain" id="PRO_5037083187" evidence="2">
    <location>
        <begin position="21"/>
        <end position="205"/>
    </location>
</feature>
<reference evidence="4" key="1">
    <citation type="submission" date="2020-10" db="EMBL/GenBank/DDBJ databases">
        <authorList>
            <person name="Gilroy R."/>
        </authorList>
    </citation>
    <scope>NUCLEOTIDE SEQUENCE</scope>
    <source>
        <strain evidence="4">G3-8215</strain>
    </source>
</reference>
<dbReference type="InterPro" id="IPR027385">
    <property type="entry name" value="Beta-barrel_OMP"/>
</dbReference>
<dbReference type="Pfam" id="PF13505">
    <property type="entry name" value="OMP_b-brl"/>
    <property type="match status" value="1"/>
</dbReference>
<comment type="caution">
    <text evidence="4">The sequence shown here is derived from an EMBL/GenBank/DDBJ whole genome shotgun (WGS) entry which is preliminary data.</text>
</comment>
<feature type="signal peptide" evidence="2">
    <location>
        <begin position="1"/>
        <end position="20"/>
    </location>
</feature>
<dbReference type="AlphaFoldDB" id="A0A940IHL4"/>